<dbReference type="Pfam" id="PF13859">
    <property type="entry name" value="BNR_3"/>
    <property type="match status" value="1"/>
</dbReference>
<feature type="transmembrane region" description="Helical" evidence="1">
    <location>
        <begin position="21"/>
        <end position="43"/>
    </location>
</feature>
<evidence type="ECO:0000313" key="3">
    <source>
        <dbReference type="EMBL" id="EKF26016.1"/>
    </source>
</evidence>
<dbReference type="AlphaFoldDB" id="K2MUG5"/>
<dbReference type="Proteomes" id="UP000007350">
    <property type="component" value="Unassembled WGS sequence"/>
</dbReference>
<name>K2MUG5_TRYCR</name>
<protein>
    <submittedName>
        <fullName evidence="3">Trans-sialidase, putative</fullName>
    </submittedName>
</protein>
<keyword evidence="1" id="KW-0812">Transmembrane</keyword>
<gene>
    <name evidence="3" type="ORF">MOQ_010311</name>
</gene>
<keyword evidence="1" id="KW-0472">Membrane</keyword>
<keyword evidence="4" id="KW-1185">Reference proteome</keyword>
<dbReference type="CDD" id="cd15482">
    <property type="entry name" value="Sialidase_non-viral"/>
    <property type="match status" value="1"/>
</dbReference>
<accession>K2MUG5</accession>
<feature type="non-terminal residue" evidence="3">
    <location>
        <position position="1"/>
    </location>
</feature>
<evidence type="ECO:0000313" key="4">
    <source>
        <dbReference type="Proteomes" id="UP000007350"/>
    </source>
</evidence>
<comment type="caution">
    <text evidence="3">The sequence shown here is derived from an EMBL/GenBank/DDBJ whole genome shotgun (WGS) entry which is preliminary data.</text>
</comment>
<dbReference type="EMBL" id="AHKC01022717">
    <property type="protein sequence ID" value="EKF26016.1"/>
    <property type="molecule type" value="Genomic_DNA"/>
</dbReference>
<feature type="domain" description="Sialidase" evidence="2">
    <location>
        <begin position="76"/>
        <end position="423"/>
    </location>
</feature>
<evidence type="ECO:0000256" key="1">
    <source>
        <dbReference type="SAM" id="Phobius"/>
    </source>
</evidence>
<proteinExistence type="predicted"/>
<sequence>SSGRRREGRESERQRPNMSRHVFTSAVLLLLVAMMCCGIGAAAELQKPKSCPGSQPAKHFDWRDVKGGETVRFLHVPSLLKVGNDVFAVAQAHCDSDECLFTGIASEPLTLSGSTPKSLDKTNLKTQVLDNCPLDERNCPSQAVEQGDSQSIKNIHVGRPTTVVRGSDIYMLAGNYVSKNFLSRQVSEPEAAPWGLLLAKGNVTKNEGKNRIHYWKDTRNVPCTSIGEHQGSLTGLLGGGGSGVEMKDGTLVLPVEGTKKRVGAEEDGKNNNVSMIIFSLKDTTTWTLSKGMSDGGCTNPSVVEWKDKLMMMTACDDGRRRVYEFNVNEESWTEALGTLSRVWGNNQKRHERGVGSGFITATIDTGNDKKRDVMLVTLPVYAGEKEKGKLHLWLTDNTHIVDIGPVSGEDDAAASSLLYKSGEK</sequence>
<dbReference type="InterPro" id="IPR011040">
    <property type="entry name" value="Sialidase"/>
</dbReference>
<reference evidence="3 4" key="1">
    <citation type="journal article" date="2012" name="BMC Genomics">
        <title>Comparative genomic analysis of human infective Trypanosoma cruzi lineages with the bat-restricted subspecies T. cruzi marinkellei.</title>
        <authorList>
            <person name="Franzen O."/>
            <person name="Talavera-Lopez C."/>
            <person name="Ochaya S."/>
            <person name="Butler C.E."/>
            <person name="Messenger L.A."/>
            <person name="Lewis M.D."/>
            <person name="Llewellyn M.S."/>
            <person name="Marinkelle C.J."/>
            <person name="Tyler K.M."/>
            <person name="Miles M.A."/>
            <person name="Andersson B."/>
        </authorList>
    </citation>
    <scope>NUCLEOTIDE SEQUENCE [LARGE SCALE GENOMIC DNA]</scope>
    <source>
        <strain evidence="3 4">B7</strain>
    </source>
</reference>
<organism evidence="3 4">
    <name type="scientific">Trypanosoma cruzi marinkellei</name>
    <dbReference type="NCBI Taxonomy" id="85056"/>
    <lineage>
        <taxon>Eukaryota</taxon>
        <taxon>Discoba</taxon>
        <taxon>Euglenozoa</taxon>
        <taxon>Kinetoplastea</taxon>
        <taxon>Metakinetoplastina</taxon>
        <taxon>Trypanosomatida</taxon>
        <taxon>Trypanosomatidae</taxon>
        <taxon>Trypanosoma</taxon>
        <taxon>Schizotrypanum</taxon>
    </lineage>
</organism>
<dbReference type="Gene3D" id="2.120.10.10">
    <property type="match status" value="1"/>
</dbReference>
<dbReference type="SUPFAM" id="SSF50939">
    <property type="entry name" value="Sialidases"/>
    <property type="match status" value="1"/>
</dbReference>
<dbReference type="InterPro" id="IPR036278">
    <property type="entry name" value="Sialidase_sf"/>
</dbReference>
<evidence type="ECO:0000259" key="2">
    <source>
        <dbReference type="Pfam" id="PF13859"/>
    </source>
</evidence>
<keyword evidence="1" id="KW-1133">Transmembrane helix</keyword>
<dbReference type="OrthoDB" id="10395832at2759"/>